<evidence type="ECO:0000313" key="1">
    <source>
        <dbReference type="EMBL" id="KAJ8441572.1"/>
    </source>
</evidence>
<protein>
    <submittedName>
        <fullName evidence="1">Uncharacterized protein</fullName>
    </submittedName>
</protein>
<evidence type="ECO:0000313" key="2">
    <source>
        <dbReference type="Proteomes" id="UP001153076"/>
    </source>
</evidence>
<proteinExistence type="predicted"/>
<name>A0A9Q1KEZ2_9CARY</name>
<comment type="caution">
    <text evidence="1">The sequence shown here is derived from an EMBL/GenBank/DDBJ whole genome shotgun (WGS) entry which is preliminary data.</text>
</comment>
<gene>
    <name evidence="1" type="ORF">Cgig2_003078</name>
</gene>
<accession>A0A9Q1KEZ2</accession>
<keyword evidence="2" id="KW-1185">Reference proteome</keyword>
<sequence>METRLHYYYKSPKCGKTDDLCVKCFSSAEFKKISERKLQNQRSDKRCTQATGNLSFAKVEDISVCTKENNNVRATIDVIWLAEHTRKSDEGVHKWADRNHSKETHDKLKNAVANASESKTQVEILLEVMAHRSGYFHVKELQYDLTPKEDSKFYNRS</sequence>
<dbReference type="OrthoDB" id="1292058at2759"/>
<reference evidence="1" key="1">
    <citation type="submission" date="2022-04" db="EMBL/GenBank/DDBJ databases">
        <title>Carnegiea gigantea Genome sequencing and assembly v2.</title>
        <authorList>
            <person name="Copetti D."/>
            <person name="Sanderson M.J."/>
            <person name="Burquez A."/>
            <person name="Wojciechowski M.F."/>
        </authorList>
    </citation>
    <scope>NUCLEOTIDE SEQUENCE</scope>
    <source>
        <strain evidence="1">SGP5-SGP5p</strain>
        <tissue evidence="1">Aerial part</tissue>
    </source>
</reference>
<dbReference type="Proteomes" id="UP001153076">
    <property type="component" value="Unassembled WGS sequence"/>
</dbReference>
<dbReference type="EMBL" id="JAKOGI010000162">
    <property type="protein sequence ID" value="KAJ8441572.1"/>
    <property type="molecule type" value="Genomic_DNA"/>
</dbReference>
<organism evidence="1 2">
    <name type="scientific">Carnegiea gigantea</name>
    <dbReference type="NCBI Taxonomy" id="171969"/>
    <lineage>
        <taxon>Eukaryota</taxon>
        <taxon>Viridiplantae</taxon>
        <taxon>Streptophyta</taxon>
        <taxon>Embryophyta</taxon>
        <taxon>Tracheophyta</taxon>
        <taxon>Spermatophyta</taxon>
        <taxon>Magnoliopsida</taxon>
        <taxon>eudicotyledons</taxon>
        <taxon>Gunneridae</taxon>
        <taxon>Pentapetalae</taxon>
        <taxon>Caryophyllales</taxon>
        <taxon>Cactineae</taxon>
        <taxon>Cactaceae</taxon>
        <taxon>Cactoideae</taxon>
        <taxon>Echinocereeae</taxon>
        <taxon>Carnegiea</taxon>
    </lineage>
</organism>
<dbReference type="AlphaFoldDB" id="A0A9Q1KEZ2"/>